<dbReference type="EMBL" id="QOVM01000001">
    <property type="protein sequence ID" value="RXG24490.1"/>
    <property type="molecule type" value="Genomic_DNA"/>
</dbReference>
<evidence type="ECO:0000313" key="3">
    <source>
        <dbReference type="Proteomes" id="UP000289238"/>
    </source>
</evidence>
<comment type="caution">
    <text evidence="2">The sequence shown here is derived from an EMBL/GenBank/DDBJ whole genome shotgun (WGS) entry which is preliminary data.</text>
</comment>
<dbReference type="Proteomes" id="UP000289238">
    <property type="component" value="Unassembled WGS sequence"/>
</dbReference>
<sequence>MIRLKQFSLLYTLLLIVVFTACSTDDNNTNYKVSYTLQDLEVIHNGDSKGWNLEAHYNNYNSKSLNSDNACFIDEKYTFLEDGAVDVLSGDINCFADDTQTENTIVTYIFNEDNGSVYIRYAKNAELDEVTKSIFFSLQLVELEENLMIFAAGDRDNYGKALVFRR</sequence>
<feature type="signal peptide" evidence="1">
    <location>
        <begin position="1"/>
        <end position="23"/>
    </location>
</feature>
<gene>
    <name evidence="2" type="ORF">DSM00_279</name>
</gene>
<evidence type="ECO:0008006" key="4">
    <source>
        <dbReference type="Google" id="ProtNLM"/>
    </source>
</evidence>
<evidence type="ECO:0000313" key="2">
    <source>
        <dbReference type="EMBL" id="RXG24490.1"/>
    </source>
</evidence>
<protein>
    <recommendedName>
        <fullName evidence="4">Lipocalin-like protein</fullName>
    </recommendedName>
</protein>
<keyword evidence="3" id="KW-1185">Reference proteome</keyword>
<keyword evidence="1" id="KW-0732">Signal</keyword>
<dbReference type="RefSeq" id="WP_206633776.1">
    <property type="nucleotide sequence ID" value="NZ_QOVM01000001.1"/>
</dbReference>
<evidence type="ECO:0000256" key="1">
    <source>
        <dbReference type="SAM" id="SignalP"/>
    </source>
</evidence>
<dbReference type="AlphaFoldDB" id="A0A4Q0PCE5"/>
<reference evidence="2 3" key="1">
    <citation type="submission" date="2018-07" db="EMBL/GenBank/DDBJ databases">
        <title>Leeuwenhoekiella genomics.</title>
        <authorList>
            <person name="Tahon G."/>
            <person name="Willems A."/>
        </authorList>
    </citation>
    <scope>NUCLEOTIDE SEQUENCE [LARGE SCALE GENOMIC DNA]</scope>
    <source>
        <strain evidence="2 3">LMG 22550</strain>
    </source>
</reference>
<accession>A0A4Q0PCE5</accession>
<organism evidence="2 3">
    <name type="scientific">Leeuwenhoekiella aequorea</name>
    <dbReference type="NCBI Taxonomy" id="283736"/>
    <lineage>
        <taxon>Bacteria</taxon>
        <taxon>Pseudomonadati</taxon>
        <taxon>Bacteroidota</taxon>
        <taxon>Flavobacteriia</taxon>
        <taxon>Flavobacteriales</taxon>
        <taxon>Flavobacteriaceae</taxon>
        <taxon>Leeuwenhoekiella</taxon>
    </lineage>
</organism>
<proteinExistence type="predicted"/>
<feature type="chain" id="PRO_5020730831" description="Lipocalin-like protein" evidence="1">
    <location>
        <begin position="24"/>
        <end position="166"/>
    </location>
</feature>
<dbReference type="PROSITE" id="PS51257">
    <property type="entry name" value="PROKAR_LIPOPROTEIN"/>
    <property type="match status" value="1"/>
</dbReference>
<name>A0A4Q0PCE5_9FLAO</name>